<feature type="domain" description="Sulfatase N-terminal" evidence="3">
    <location>
        <begin position="1"/>
        <end position="306"/>
    </location>
</feature>
<organism evidence="4 5">
    <name type="scientific">Pelagicoccus mobilis</name>
    <dbReference type="NCBI Taxonomy" id="415221"/>
    <lineage>
        <taxon>Bacteria</taxon>
        <taxon>Pseudomonadati</taxon>
        <taxon>Verrucomicrobiota</taxon>
        <taxon>Opitutia</taxon>
        <taxon>Puniceicoccales</taxon>
        <taxon>Pelagicoccaceae</taxon>
        <taxon>Pelagicoccus</taxon>
    </lineage>
</organism>
<name>A0A934RTE2_9BACT</name>
<evidence type="ECO:0000256" key="2">
    <source>
        <dbReference type="ARBA" id="ARBA00022801"/>
    </source>
</evidence>
<protein>
    <submittedName>
        <fullName evidence="4">Arylsulfatase</fullName>
    </submittedName>
</protein>
<evidence type="ECO:0000256" key="1">
    <source>
        <dbReference type="ARBA" id="ARBA00008779"/>
    </source>
</evidence>
<dbReference type="Gene3D" id="3.30.1120.10">
    <property type="match status" value="1"/>
</dbReference>
<accession>A0A934RTE2</accession>
<evidence type="ECO:0000313" key="5">
    <source>
        <dbReference type="Proteomes" id="UP000617628"/>
    </source>
</evidence>
<evidence type="ECO:0000313" key="4">
    <source>
        <dbReference type="EMBL" id="MBK1876041.1"/>
    </source>
</evidence>
<dbReference type="InterPro" id="IPR050738">
    <property type="entry name" value="Sulfatase"/>
</dbReference>
<dbReference type="SUPFAM" id="SSF53649">
    <property type="entry name" value="Alkaline phosphatase-like"/>
    <property type="match status" value="1"/>
</dbReference>
<dbReference type="AlphaFoldDB" id="A0A934RTE2"/>
<proteinExistence type="inferred from homology"/>
<evidence type="ECO:0000259" key="3">
    <source>
        <dbReference type="Pfam" id="PF00884"/>
    </source>
</evidence>
<dbReference type="GO" id="GO:0004065">
    <property type="term" value="F:arylsulfatase activity"/>
    <property type="evidence" value="ECO:0007669"/>
    <property type="project" value="TreeGrafter"/>
</dbReference>
<sequence length="554" mass="62624">MTDDQGNNIGYQGNPYVNTPHIDKLASEGVSLSNFHQMPMCTASRAGLMSGQYAEHTGAWRTSLGRTMMRGDVYTIAEAFRDNGYATGHYGKWHLGDNWPMAPQDQGFEDVVGLRCGAAGQIADYWGNDYFDDTYYRNGKPEQFEGYCTDIFFNETMRFIREKKDEPFFIYLAPNITHLPLNVAEKYSQRHIDNGVNEKLAILYGMIDNLDENMGRLMDCLKETGVDENTIILMTTDDGVQGAAVSQTPDYWNMGLRGRKGSQEEGGHRVFSYLRWPGGKIGKAGSKNDTLISVQDVYPTLLDLCGLPAPKEVSFSGRSFKPYLAKPLDPEDDERAIFFYYFNPKNLDQRENQTCVIWKNWRLIASEQLYDISKDWGQRHDVAAEFPEIVEHLQEKFDAYHAVGRRLVQEPVRFVLGDDRAPIVDLTSQDVYWLKDVSGAQAFGQKDAERLKQAYGPYKVRIARDGKYTFKLSRYPLYTGKTLGEGHRSVGSFAIEKIRLSIAGQTVEKVVTAEHTHASFTLELKAGDADLETALIGEGKDGVAYFVRVEFEDL</sequence>
<dbReference type="InterPro" id="IPR000917">
    <property type="entry name" value="Sulfatase_N"/>
</dbReference>
<keyword evidence="5" id="KW-1185">Reference proteome</keyword>
<dbReference type="CDD" id="cd16146">
    <property type="entry name" value="ARS_like"/>
    <property type="match status" value="1"/>
</dbReference>
<dbReference type="EMBL" id="JAENIL010000006">
    <property type="protein sequence ID" value="MBK1876041.1"/>
    <property type="molecule type" value="Genomic_DNA"/>
</dbReference>
<dbReference type="Pfam" id="PF00884">
    <property type="entry name" value="Sulfatase"/>
    <property type="match status" value="1"/>
</dbReference>
<gene>
    <name evidence="4" type="ORF">JIN87_04120</name>
</gene>
<keyword evidence="2" id="KW-0378">Hydrolase</keyword>
<comment type="caution">
    <text evidence="4">The sequence shown here is derived from an EMBL/GenBank/DDBJ whole genome shotgun (WGS) entry which is preliminary data.</text>
</comment>
<reference evidence="4" key="1">
    <citation type="submission" date="2021-01" db="EMBL/GenBank/DDBJ databases">
        <title>Modified the classification status of verrucomicrobia.</title>
        <authorList>
            <person name="Feng X."/>
        </authorList>
    </citation>
    <scope>NUCLEOTIDE SEQUENCE</scope>
    <source>
        <strain evidence="4">KCTC 13126</strain>
    </source>
</reference>
<dbReference type="PANTHER" id="PTHR42693">
    <property type="entry name" value="ARYLSULFATASE FAMILY MEMBER"/>
    <property type="match status" value="1"/>
</dbReference>
<comment type="similarity">
    <text evidence="1">Belongs to the sulfatase family.</text>
</comment>
<dbReference type="InterPro" id="IPR017850">
    <property type="entry name" value="Alkaline_phosphatase_core_sf"/>
</dbReference>
<dbReference type="Proteomes" id="UP000617628">
    <property type="component" value="Unassembled WGS sequence"/>
</dbReference>
<dbReference type="Gene3D" id="3.40.720.10">
    <property type="entry name" value="Alkaline Phosphatase, subunit A"/>
    <property type="match status" value="1"/>
</dbReference>
<dbReference type="PANTHER" id="PTHR42693:SF53">
    <property type="entry name" value="ENDO-4-O-SULFATASE"/>
    <property type="match status" value="1"/>
</dbReference>